<dbReference type="Gene3D" id="1.10.3720.10">
    <property type="entry name" value="MetI-like"/>
    <property type="match status" value="1"/>
</dbReference>
<dbReference type="Pfam" id="PF00528">
    <property type="entry name" value="BPD_transp_1"/>
    <property type="match status" value="1"/>
</dbReference>
<dbReference type="SUPFAM" id="SSF161098">
    <property type="entry name" value="MetI-like"/>
    <property type="match status" value="1"/>
</dbReference>
<keyword evidence="4 5" id="KW-0472">Membrane</keyword>
<feature type="transmembrane region" description="Helical" evidence="5">
    <location>
        <begin position="248"/>
        <end position="271"/>
    </location>
</feature>
<accession>A0A1D7U4T4</accession>
<feature type="transmembrane region" description="Helical" evidence="5">
    <location>
        <begin position="210"/>
        <end position="228"/>
    </location>
</feature>
<evidence type="ECO:0000256" key="1">
    <source>
        <dbReference type="ARBA" id="ARBA00004651"/>
    </source>
</evidence>
<keyword evidence="3 5" id="KW-1133">Transmembrane helix</keyword>
<evidence type="ECO:0000256" key="5">
    <source>
        <dbReference type="RuleBase" id="RU363032"/>
    </source>
</evidence>
<evidence type="ECO:0000313" key="8">
    <source>
        <dbReference type="Proteomes" id="UP000094969"/>
    </source>
</evidence>
<feature type="transmembrane region" description="Helical" evidence="5">
    <location>
        <begin position="93"/>
        <end position="116"/>
    </location>
</feature>
<dbReference type="PANTHER" id="PTHR43759:SF1">
    <property type="entry name" value="GLUCOSE IMPORT SYSTEM PERMEASE PROTEIN GLCT"/>
    <property type="match status" value="1"/>
</dbReference>
<dbReference type="KEGG" id="bvv:BHK69_19805"/>
<dbReference type="PROSITE" id="PS50928">
    <property type="entry name" value="ABC_TM1"/>
    <property type="match status" value="1"/>
</dbReference>
<dbReference type="GO" id="GO:0055085">
    <property type="term" value="P:transmembrane transport"/>
    <property type="evidence" value="ECO:0007669"/>
    <property type="project" value="InterPro"/>
</dbReference>
<evidence type="ECO:0000313" key="7">
    <source>
        <dbReference type="EMBL" id="AOO82386.1"/>
    </source>
</evidence>
<proteinExistence type="inferred from homology"/>
<keyword evidence="8" id="KW-1185">Reference proteome</keyword>
<dbReference type="InterPro" id="IPR035906">
    <property type="entry name" value="MetI-like_sf"/>
</dbReference>
<dbReference type="STRING" id="1526658.BHK69_19805"/>
<feature type="transmembrane region" description="Helical" evidence="5">
    <location>
        <begin position="146"/>
        <end position="170"/>
    </location>
</feature>
<dbReference type="Proteomes" id="UP000094969">
    <property type="component" value="Chromosome"/>
</dbReference>
<sequence>MPQPRWLPYLLIAPSVAFLAAFFLVPLGQTILLSFDGGQGFSLANYARMAGDLNFPTALRNTFALVIVVIPLQVGLALVMGLMLQKMTRGRELVLWIWTIPLGVSDLAAGLVWLAILQDSGYLNTLLFQFGLISGPTAYLNSETPIALFFAVVLAEVWRATAIVLIILVAGIQLIPKEFGEAADIFGASPWTKFRKITLPLLKPSLQSALILRTVLAFEVFAVVYALGGRNFPIIVGEAYTWQNENQNYGVAAAYAVLVMAISLAATVIYLKALRVDPEAQA</sequence>
<dbReference type="InterPro" id="IPR000515">
    <property type="entry name" value="MetI-like"/>
</dbReference>
<feature type="transmembrane region" description="Helical" evidence="5">
    <location>
        <begin position="7"/>
        <end position="27"/>
    </location>
</feature>
<gene>
    <name evidence="7" type="ORF">BHK69_19805</name>
</gene>
<dbReference type="InterPro" id="IPR052730">
    <property type="entry name" value="Sugar_ABC_transporter"/>
</dbReference>
<evidence type="ECO:0000256" key="3">
    <source>
        <dbReference type="ARBA" id="ARBA00022989"/>
    </source>
</evidence>
<dbReference type="GO" id="GO:0005886">
    <property type="term" value="C:plasma membrane"/>
    <property type="evidence" value="ECO:0007669"/>
    <property type="project" value="UniProtKB-SubCell"/>
</dbReference>
<keyword evidence="5" id="KW-0813">Transport</keyword>
<name>A0A1D7U4T4_9HYPH</name>
<keyword evidence="2 5" id="KW-0812">Transmembrane</keyword>
<comment type="similarity">
    <text evidence="5">Belongs to the binding-protein-dependent transport system permease family.</text>
</comment>
<evidence type="ECO:0000256" key="2">
    <source>
        <dbReference type="ARBA" id="ARBA00022692"/>
    </source>
</evidence>
<organism evidence="7 8">
    <name type="scientific">Bosea vaviloviae</name>
    <dbReference type="NCBI Taxonomy" id="1526658"/>
    <lineage>
        <taxon>Bacteria</taxon>
        <taxon>Pseudomonadati</taxon>
        <taxon>Pseudomonadota</taxon>
        <taxon>Alphaproteobacteria</taxon>
        <taxon>Hyphomicrobiales</taxon>
        <taxon>Boseaceae</taxon>
        <taxon>Bosea</taxon>
    </lineage>
</organism>
<reference evidence="7 8" key="1">
    <citation type="journal article" date="2015" name="Antonie Van Leeuwenhoek">
        <title>Bosea vaviloviae sp. nov., a new species of slow-growing rhizobia isolated from nodules of the relict species Vavilovia formosa (Stev.) Fed.</title>
        <authorList>
            <person name="Safronova V.I."/>
            <person name="Kuznetsova I.G."/>
            <person name="Sazanova A.L."/>
            <person name="Kimeklis A.K."/>
            <person name="Belimov A.A."/>
            <person name="Andronov E.E."/>
            <person name="Pinaev A.G."/>
            <person name="Chizhevskaya E.P."/>
            <person name="Pukhaev A.R."/>
            <person name="Popov K.P."/>
            <person name="Willems A."/>
            <person name="Tikhonovich I.A."/>
        </authorList>
    </citation>
    <scope>NUCLEOTIDE SEQUENCE [LARGE SCALE GENOMIC DNA]</scope>
    <source>
        <strain evidence="7 8">Vaf18</strain>
    </source>
</reference>
<protein>
    <submittedName>
        <fullName evidence="7">ABC transporter permease</fullName>
    </submittedName>
</protein>
<comment type="subcellular location">
    <subcellularLocation>
        <location evidence="1 5">Cell membrane</location>
        <topology evidence="1 5">Multi-pass membrane protein</topology>
    </subcellularLocation>
</comment>
<dbReference type="EMBL" id="CP017147">
    <property type="protein sequence ID" value="AOO82386.1"/>
    <property type="molecule type" value="Genomic_DNA"/>
</dbReference>
<feature type="domain" description="ABC transmembrane type-1" evidence="6">
    <location>
        <begin position="59"/>
        <end position="270"/>
    </location>
</feature>
<evidence type="ECO:0000259" key="6">
    <source>
        <dbReference type="PROSITE" id="PS50928"/>
    </source>
</evidence>
<dbReference type="AlphaFoldDB" id="A0A1D7U4T4"/>
<dbReference type="RefSeq" id="WP_069691595.1">
    <property type="nucleotide sequence ID" value="NZ_CP017147.1"/>
</dbReference>
<dbReference type="PANTHER" id="PTHR43759">
    <property type="entry name" value="TREHALOSE TRANSPORT SYSTEM PERMEASE PROTEIN SUGA"/>
    <property type="match status" value="1"/>
</dbReference>
<feature type="transmembrane region" description="Helical" evidence="5">
    <location>
        <begin position="63"/>
        <end position="84"/>
    </location>
</feature>
<evidence type="ECO:0000256" key="4">
    <source>
        <dbReference type="ARBA" id="ARBA00023136"/>
    </source>
</evidence>
<dbReference type="OrthoDB" id="3810889at2"/>
<dbReference type="CDD" id="cd06261">
    <property type="entry name" value="TM_PBP2"/>
    <property type="match status" value="1"/>
</dbReference>